<dbReference type="GO" id="GO:0046872">
    <property type="term" value="F:metal ion binding"/>
    <property type="evidence" value="ECO:0007669"/>
    <property type="project" value="UniProtKB-KW"/>
</dbReference>
<evidence type="ECO:0000259" key="5">
    <source>
        <dbReference type="Pfam" id="PF00081"/>
    </source>
</evidence>
<accession>A0A382NHS2</accession>
<dbReference type="Pfam" id="PF00081">
    <property type="entry name" value="Sod_Fe_N"/>
    <property type="match status" value="1"/>
</dbReference>
<evidence type="ECO:0000313" key="6">
    <source>
        <dbReference type="EMBL" id="SVC60230.1"/>
    </source>
</evidence>
<keyword evidence="4" id="KW-0560">Oxidoreductase</keyword>
<proteinExistence type="inferred from homology"/>
<organism evidence="6">
    <name type="scientific">marine metagenome</name>
    <dbReference type="NCBI Taxonomy" id="408172"/>
    <lineage>
        <taxon>unclassified sequences</taxon>
        <taxon>metagenomes</taxon>
        <taxon>ecological metagenomes</taxon>
    </lineage>
</organism>
<dbReference type="GO" id="GO:0004784">
    <property type="term" value="F:superoxide dismutase activity"/>
    <property type="evidence" value="ECO:0007669"/>
    <property type="project" value="UniProtKB-EC"/>
</dbReference>
<protein>
    <recommendedName>
        <fullName evidence="2">superoxide dismutase</fullName>
        <ecNumber evidence="2">1.15.1.1</ecNumber>
    </recommendedName>
</protein>
<evidence type="ECO:0000256" key="4">
    <source>
        <dbReference type="ARBA" id="ARBA00023002"/>
    </source>
</evidence>
<feature type="domain" description="Manganese/iron superoxide dismutase N-terminal" evidence="5">
    <location>
        <begin position="3"/>
        <end position="24"/>
    </location>
</feature>
<comment type="similarity">
    <text evidence="1">Belongs to the iron/manganese superoxide dismutase family.</text>
</comment>
<dbReference type="SUPFAM" id="SSF46609">
    <property type="entry name" value="Fe,Mn superoxide dismutase (SOD), N-terminal domain"/>
    <property type="match status" value="1"/>
</dbReference>
<dbReference type="InterPro" id="IPR019831">
    <property type="entry name" value="Mn/Fe_SOD_N"/>
</dbReference>
<dbReference type="EMBL" id="UINC01100287">
    <property type="protein sequence ID" value="SVC60230.1"/>
    <property type="molecule type" value="Genomic_DNA"/>
</dbReference>
<dbReference type="AlphaFoldDB" id="A0A382NHS2"/>
<reference evidence="6" key="1">
    <citation type="submission" date="2018-05" db="EMBL/GenBank/DDBJ databases">
        <authorList>
            <person name="Lanie J.A."/>
            <person name="Ng W.-L."/>
            <person name="Kazmierczak K.M."/>
            <person name="Andrzejewski T.M."/>
            <person name="Davidsen T.M."/>
            <person name="Wayne K.J."/>
            <person name="Tettelin H."/>
            <person name="Glass J.I."/>
            <person name="Rusch D."/>
            <person name="Podicherti R."/>
            <person name="Tsui H.-C.T."/>
            <person name="Winkler M.E."/>
        </authorList>
    </citation>
    <scope>NUCLEOTIDE SEQUENCE</scope>
</reference>
<feature type="non-terminal residue" evidence="6">
    <location>
        <position position="24"/>
    </location>
</feature>
<evidence type="ECO:0000256" key="3">
    <source>
        <dbReference type="ARBA" id="ARBA00022723"/>
    </source>
</evidence>
<dbReference type="EC" id="1.15.1.1" evidence="2"/>
<evidence type="ECO:0000256" key="1">
    <source>
        <dbReference type="ARBA" id="ARBA00008714"/>
    </source>
</evidence>
<dbReference type="InterPro" id="IPR036324">
    <property type="entry name" value="Mn/Fe_SOD_N_sf"/>
</dbReference>
<keyword evidence="3" id="KW-0479">Metal-binding</keyword>
<sequence length="24" mass="2837">MPFEVPDLPYSYSALEPYIDEETM</sequence>
<evidence type="ECO:0000256" key="2">
    <source>
        <dbReference type="ARBA" id="ARBA00012682"/>
    </source>
</evidence>
<gene>
    <name evidence="6" type="ORF">METZ01_LOCUS313084</name>
</gene>
<name>A0A382NHS2_9ZZZZ</name>